<sequence>MSQLTTRLSPNEVAKSTISPTASESKPVRTRTRLRTSLGTRISITPRAETMDWSANGDYIRWEGQQQDIYFRDSAVSLQTHIDGDAQSRGFQAYAGSAQRTSDGKRFTCYKDNYRQLFF</sequence>
<gene>
    <name evidence="2" type="ORF">M407DRAFT_33518</name>
</gene>
<dbReference type="Proteomes" id="UP000054248">
    <property type="component" value="Unassembled WGS sequence"/>
</dbReference>
<organism evidence="2 3">
    <name type="scientific">Tulasnella calospora MUT 4182</name>
    <dbReference type="NCBI Taxonomy" id="1051891"/>
    <lineage>
        <taxon>Eukaryota</taxon>
        <taxon>Fungi</taxon>
        <taxon>Dikarya</taxon>
        <taxon>Basidiomycota</taxon>
        <taxon>Agaricomycotina</taxon>
        <taxon>Agaricomycetes</taxon>
        <taxon>Cantharellales</taxon>
        <taxon>Tulasnellaceae</taxon>
        <taxon>Tulasnella</taxon>
    </lineage>
</organism>
<dbReference type="OrthoDB" id="2863512at2759"/>
<evidence type="ECO:0000313" key="3">
    <source>
        <dbReference type="Proteomes" id="UP000054248"/>
    </source>
</evidence>
<dbReference type="HOGENOM" id="CLU_2063205_0_0_1"/>
<feature type="region of interest" description="Disordered" evidence="1">
    <location>
        <begin position="1"/>
        <end position="32"/>
    </location>
</feature>
<keyword evidence="3" id="KW-1185">Reference proteome</keyword>
<dbReference type="AlphaFoldDB" id="A0A0C3L5S5"/>
<protein>
    <submittedName>
        <fullName evidence="2">Uncharacterized protein</fullName>
    </submittedName>
</protein>
<proteinExistence type="predicted"/>
<dbReference type="STRING" id="1051891.A0A0C3L5S5"/>
<dbReference type="EMBL" id="KN823477">
    <property type="protein sequence ID" value="KIO16832.1"/>
    <property type="molecule type" value="Genomic_DNA"/>
</dbReference>
<evidence type="ECO:0000256" key="1">
    <source>
        <dbReference type="SAM" id="MobiDB-lite"/>
    </source>
</evidence>
<accession>A0A0C3L5S5</accession>
<feature type="compositionally biased region" description="Polar residues" evidence="1">
    <location>
        <begin position="1"/>
        <end position="24"/>
    </location>
</feature>
<reference evidence="3" key="2">
    <citation type="submission" date="2015-01" db="EMBL/GenBank/DDBJ databases">
        <title>Evolutionary Origins and Diversification of the Mycorrhizal Mutualists.</title>
        <authorList>
            <consortium name="DOE Joint Genome Institute"/>
            <consortium name="Mycorrhizal Genomics Consortium"/>
            <person name="Kohler A."/>
            <person name="Kuo A."/>
            <person name="Nagy L.G."/>
            <person name="Floudas D."/>
            <person name="Copeland A."/>
            <person name="Barry K.W."/>
            <person name="Cichocki N."/>
            <person name="Veneault-Fourrey C."/>
            <person name="LaButti K."/>
            <person name="Lindquist E.A."/>
            <person name="Lipzen A."/>
            <person name="Lundell T."/>
            <person name="Morin E."/>
            <person name="Murat C."/>
            <person name="Riley R."/>
            <person name="Ohm R."/>
            <person name="Sun H."/>
            <person name="Tunlid A."/>
            <person name="Henrissat B."/>
            <person name="Grigoriev I.V."/>
            <person name="Hibbett D.S."/>
            <person name="Martin F."/>
        </authorList>
    </citation>
    <scope>NUCLEOTIDE SEQUENCE [LARGE SCALE GENOMIC DNA]</scope>
    <source>
        <strain evidence="3">MUT 4182</strain>
    </source>
</reference>
<evidence type="ECO:0000313" key="2">
    <source>
        <dbReference type="EMBL" id="KIO16832.1"/>
    </source>
</evidence>
<name>A0A0C3L5S5_9AGAM</name>
<reference evidence="2 3" key="1">
    <citation type="submission" date="2014-04" db="EMBL/GenBank/DDBJ databases">
        <authorList>
            <consortium name="DOE Joint Genome Institute"/>
            <person name="Kuo A."/>
            <person name="Girlanda M."/>
            <person name="Perotto S."/>
            <person name="Kohler A."/>
            <person name="Nagy L.G."/>
            <person name="Floudas D."/>
            <person name="Copeland A."/>
            <person name="Barry K.W."/>
            <person name="Cichocki N."/>
            <person name="Veneault-Fourrey C."/>
            <person name="LaButti K."/>
            <person name="Lindquist E.A."/>
            <person name="Lipzen A."/>
            <person name="Lundell T."/>
            <person name="Morin E."/>
            <person name="Murat C."/>
            <person name="Sun H."/>
            <person name="Tunlid A."/>
            <person name="Henrissat B."/>
            <person name="Grigoriev I.V."/>
            <person name="Hibbett D.S."/>
            <person name="Martin F."/>
            <person name="Nordberg H.P."/>
            <person name="Cantor M.N."/>
            <person name="Hua S.X."/>
        </authorList>
    </citation>
    <scope>NUCLEOTIDE SEQUENCE [LARGE SCALE GENOMIC DNA]</scope>
    <source>
        <strain evidence="2 3">MUT 4182</strain>
    </source>
</reference>